<dbReference type="EMBL" id="AWQQ01000087">
    <property type="protein sequence ID" value="PHJ37714.1"/>
    <property type="molecule type" value="Genomic_DNA"/>
</dbReference>
<accession>A0A2C6MDR2</accession>
<keyword evidence="2" id="KW-1185">Reference proteome</keyword>
<protein>
    <submittedName>
        <fullName evidence="1">Uncharacterized protein</fullName>
    </submittedName>
</protein>
<evidence type="ECO:0000313" key="1">
    <source>
        <dbReference type="EMBL" id="PHJ37714.1"/>
    </source>
</evidence>
<sequence length="283" mass="32785">MIAQKPSINQNADFTSDSPILKVLLKGESISQSAFSRFFSKPFDWLQFAVGRIQRLQEHPESRLSEGDVIALDDTKVAHPFGKKLPFLCWLFDSSTRNHIWCMNLTVLKNGLEYPLFWRFWRKNESQDDKQTKLELARKMLLDLRSTCRERLWVAMDRWFICKNFFNWVTKAKKNTVLYCKYSDPVSRKEQYKKVNPKKPYCAMQDGNAIKKALKKPSPTAKWSGTYSTPVIEFAVMSNKSKYILTQLAIGFQSSSKNFGSTSILVAVELVLFTYNCITHESD</sequence>
<evidence type="ECO:0000313" key="2">
    <source>
        <dbReference type="Proteomes" id="UP000222564"/>
    </source>
</evidence>
<proteinExistence type="predicted"/>
<reference evidence="1 2" key="1">
    <citation type="submission" date="2013-09" db="EMBL/GenBank/DDBJ databases">
        <title>Biodegradation of hydrocarbons in the deep terrestrial subsurface : characterization of a microbial consortium composed of two Desulfotomaculum species originating from a deep geological formation.</title>
        <authorList>
            <person name="Aullo T."/>
            <person name="Berlendis S."/>
            <person name="Lascourreges J.-F."/>
            <person name="Dessort D."/>
            <person name="Saint-Laurent S."/>
            <person name="Schraauwers B."/>
            <person name="Mas J."/>
            <person name="Magot M."/>
            <person name="Ranchou-Peyruse A."/>
        </authorList>
    </citation>
    <scope>NUCLEOTIDE SEQUENCE [LARGE SCALE GENOMIC DNA]</scope>
    <source>
        <strain evidence="1 2">Bs107</strain>
    </source>
</reference>
<dbReference type="Proteomes" id="UP000222564">
    <property type="component" value="Unassembled WGS sequence"/>
</dbReference>
<organism evidence="1 2">
    <name type="scientific">Desulforamulus profundi</name>
    <dbReference type="NCBI Taxonomy" id="1383067"/>
    <lineage>
        <taxon>Bacteria</taxon>
        <taxon>Bacillati</taxon>
        <taxon>Bacillota</taxon>
        <taxon>Clostridia</taxon>
        <taxon>Eubacteriales</taxon>
        <taxon>Peptococcaceae</taxon>
        <taxon>Desulforamulus</taxon>
    </lineage>
</organism>
<gene>
    <name evidence="1" type="ORF">P378_14615</name>
</gene>
<dbReference type="AlphaFoldDB" id="A0A2C6MDR2"/>
<comment type="caution">
    <text evidence="1">The sequence shown here is derived from an EMBL/GenBank/DDBJ whole genome shotgun (WGS) entry which is preliminary data.</text>
</comment>
<name>A0A2C6MDR2_9FIRM</name>